<keyword evidence="2 3" id="KW-0040">ANK repeat</keyword>
<dbReference type="PANTHER" id="PTHR24126">
    <property type="entry name" value="ANKYRIN REPEAT, PH AND SEC7 DOMAIN CONTAINING PROTEIN SECG-RELATED"/>
    <property type="match status" value="1"/>
</dbReference>
<dbReference type="Proteomes" id="UP000434172">
    <property type="component" value="Unassembled WGS sequence"/>
</dbReference>
<reference evidence="4 5" key="1">
    <citation type="submission" date="2019-12" db="EMBL/GenBank/DDBJ databases">
        <title>A genome sequence resource for the geographically widespread anthracnose pathogen Colletotrichum asianum.</title>
        <authorList>
            <person name="Meng Y."/>
        </authorList>
    </citation>
    <scope>NUCLEOTIDE SEQUENCE [LARGE SCALE GENOMIC DNA]</scope>
    <source>
        <strain evidence="4 5">ICMP 18580</strain>
    </source>
</reference>
<dbReference type="AlphaFoldDB" id="A0A8H3WR56"/>
<dbReference type="Pfam" id="PF12796">
    <property type="entry name" value="Ank_2"/>
    <property type="match status" value="1"/>
</dbReference>
<gene>
    <name evidence="4" type="ORF">GQ607_002365</name>
</gene>
<protein>
    <submittedName>
        <fullName evidence="4">Ankyrin repeat-containing protein</fullName>
    </submittedName>
</protein>
<dbReference type="PROSITE" id="PS50088">
    <property type="entry name" value="ANK_REPEAT"/>
    <property type="match status" value="2"/>
</dbReference>
<evidence type="ECO:0000256" key="3">
    <source>
        <dbReference type="PROSITE-ProRule" id="PRU00023"/>
    </source>
</evidence>
<accession>A0A8H3WR56</accession>
<evidence type="ECO:0000313" key="4">
    <source>
        <dbReference type="EMBL" id="KAF0330486.1"/>
    </source>
</evidence>
<dbReference type="OrthoDB" id="4828706at2759"/>
<keyword evidence="1" id="KW-0677">Repeat</keyword>
<comment type="caution">
    <text evidence="4">The sequence shown here is derived from an EMBL/GenBank/DDBJ whole genome shotgun (WGS) entry which is preliminary data.</text>
</comment>
<dbReference type="Gene3D" id="1.25.40.20">
    <property type="entry name" value="Ankyrin repeat-containing domain"/>
    <property type="match status" value="1"/>
</dbReference>
<evidence type="ECO:0000256" key="2">
    <source>
        <dbReference type="ARBA" id="ARBA00023043"/>
    </source>
</evidence>
<name>A0A8H3WR56_9PEZI</name>
<organism evidence="4 5">
    <name type="scientific">Colletotrichum asianum</name>
    <dbReference type="NCBI Taxonomy" id="702518"/>
    <lineage>
        <taxon>Eukaryota</taxon>
        <taxon>Fungi</taxon>
        <taxon>Dikarya</taxon>
        <taxon>Ascomycota</taxon>
        <taxon>Pezizomycotina</taxon>
        <taxon>Sordariomycetes</taxon>
        <taxon>Hypocreomycetidae</taxon>
        <taxon>Glomerellales</taxon>
        <taxon>Glomerellaceae</taxon>
        <taxon>Colletotrichum</taxon>
        <taxon>Colletotrichum gloeosporioides species complex</taxon>
    </lineage>
</organism>
<keyword evidence="5" id="KW-1185">Reference proteome</keyword>
<dbReference type="PROSITE" id="PS50297">
    <property type="entry name" value="ANK_REP_REGION"/>
    <property type="match status" value="2"/>
</dbReference>
<proteinExistence type="predicted"/>
<sequence>MPDSPSSPTASASSRLSGKTVVGLSESSWSSGCSSASTLLDEHSSHSLIRALFLGDLASAEEHFAYSVPVPGIPAMQGLLEHPDMDLNRTTNSKYGDGIIHFLLRASVGRFVDNKVETIKLCMRHIVNLTQQGAQGDTILHLLCGPLDYVCSFSEEEYNLSLLRFLFEERRDDAQLRVGVDLRNDYGNTPLMVAVLYGFSGCVQFLLDKGADPEIRGEEGRKPLSWAIQREQMDIVNALLDHGACFDEDIAKETDVMIMKRIIDDFRSTRWNRKERSALDIVASDI</sequence>
<dbReference type="SMART" id="SM00248">
    <property type="entry name" value="ANK"/>
    <property type="match status" value="3"/>
</dbReference>
<dbReference type="EMBL" id="WOWK01000007">
    <property type="protein sequence ID" value="KAF0330486.1"/>
    <property type="molecule type" value="Genomic_DNA"/>
</dbReference>
<dbReference type="InterPro" id="IPR002110">
    <property type="entry name" value="Ankyrin_rpt"/>
</dbReference>
<feature type="repeat" description="ANK" evidence="3">
    <location>
        <begin position="186"/>
        <end position="218"/>
    </location>
</feature>
<evidence type="ECO:0000313" key="5">
    <source>
        <dbReference type="Proteomes" id="UP000434172"/>
    </source>
</evidence>
<feature type="repeat" description="ANK" evidence="3">
    <location>
        <begin position="219"/>
        <end position="244"/>
    </location>
</feature>
<dbReference type="InterPro" id="IPR036770">
    <property type="entry name" value="Ankyrin_rpt-contain_sf"/>
</dbReference>
<evidence type="ECO:0000256" key="1">
    <source>
        <dbReference type="ARBA" id="ARBA00022737"/>
    </source>
</evidence>
<dbReference type="SUPFAM" id="SSF48403">
    <property type="entry name" value="Ankyrin repeat"/>
    <property type="match status" value="1"/>
</dbReference>